<keyword evidence="4" id="KW-0862">Zinc</keyword>
<evidence type="ECO:0000313" key="8">
    <source>
        <dbReference type="EMBL" id="KAJ7088362.1"/>
    </source>
</evidence>
<dbReference type="SUPFAM" id="SSF57667">
    <property type="entry name" value="beta-beta-alpha zinc fingers"/>
    <property type="match status" value="1"/>
</dbReference>
<feature type="domain" description="C2H2-type" evidence="7">
    <location>
        <begin position="273"/>
        <end position="300"/>
    </location>
</feature>
<sequence length="488" mass="50863">MSLSLLAYPPAHANLSTPDVGPTYTQDYTPSYPHGPRAIAFASGSSLAVDHLGQPQRLGRGYFHARGTPSTGYGSAPAHGYATGVPIAGYGAPAGRAWVPEAVRQTDADSDAVQGLVRAVHGHGHAPSAPASAASPLRYPWAAAPSCTSPSRGTGVPLTASTESSRAGAGSGAYKSARGAGGVPLVLASPTPQVPLPAQMAILLNGAQRDHDSTSSADHTYGDVSDSNTYGRSDNLRMPPAYAVLYPDVSEPLATYEDEDPCEEGFLSREKKHGCTMCHKRFDRPSTLKKHLLVHTGEKAFQCTICARRFGVMSNLNRHIRRCALREVHAHGSSAAAASAHALSNAASASGTTSQSAAEASSDGAESTPVAAGVKRKRRRRAPSPARWVPPSLRAFTLLAPELSAPAPVPLPPVSPARGGAYGAASSPGASSAGEDDALPWPEERDSWAEDENAGHAPYHPSEWAKTRPGRLPGPRPSVRFGGSWNVR</sequence>
<evidence type="ECO:0000313" key="9">
    <source>
        <dbReference type="Proteomes" id="UP001222325"/>
    </source>
</evidence>
<evidence type="ECO:0000256" key="3">
    <source>
        <dbReference type="ARBA" id="ARBA00022771"/>
    </source>
</evidence>
<keyword evidence="1" id="KW-0479">Metal-binding</keyword>
<dbReference type="AlphaFoldDB" id="A0AAD6U7H0"/>
<evidence type="ECO:0000256" key="2">
    <source>
        <dbReference type="ARBA" id="ARBA00022737"/>
    </source>
</evidence>
<gene>
    <name evidence="8" type="ORF">B0H15DRAFT_289124</name>
</gene>
<accession>A0AAD6U7H0</accession>
<feature type="domain" description="C2H2-type" evidence="7">
    <location>
        <begin position="301"/>
        <end position="334"/>
    </location>
</feature>
<keyword evidence="2" id="KW-0677">Repeat</keyword>
<evidence type="ECO:0000256" key="6">
    <source>
        <dbReference type="SAM" id="MobiDB-lite"/>
    </source>
</evidence>
<dbReference type="GO" id="GO:0005634">
    <property type="term" value="C:nucleus"/>
    <property type="evidence" value="ECO:0007669"/>
    <property type="project" value="TreeGrafter"/>
</dbReference>
<dbReference type="PANTHER" id="PTHR46451:SF1">
    <property type="entry name" value="RAS-RESPONSIVE ELEMENT-BINDING PROTEIN 1"/>
    <property type="match status" value="1"/>
</dbReference>
<dbReference type="GO" id="GO:0001228">
    <property type="term" value="F:DNA-binding transcription activator activity, RNA polymerase II-specific"/>
    <property type="evidence" value="ECO:0007669"/>
    <property type="project" value="TreeGrafter"/>
</dbReference>
<evidence type="ECO:0000256" key="1">
    <source>
        <dbReference type="ARBA" id="ARBA00022723"/>
    </source>
</evidence>
<dbReference type="SMART" id="SM00355">
    <property type="entry name" value="ZnF_C2H2"/>
    <property type="match status" value="2"/>
</dbReference>
<feature type="region of interest" description="Disordered" evidence="6">
    <location>
        <begin position="210"/>
        <end position="233"/>
    </location>
</feature>
<dbReference type="PROSITE" id="PS50157">
    <property type="entry name" value="ZINC_FINGER_C2H2_2"/>
    <property type="match status" value="2"/>
</dbReference>
<feature type="compositionally biased region" description="Low complexity" evidence="6">
    <location>
        <begin position="354"/>
        <end position="373"/>
    </location>
</feature>
<feature type="compositionally biased region" description="Low complexity" evidence="6">
    <location>
        <begin position="419"/>
        <end position="433"/>
    </location>
</feature>
<protein>
    <recommendedName>
        <fullName evidence="7">C2H2-type domain-containing protein</fullName>
    </recommendedName>
</protein>
<dbReference type="Gene3D" id="3.30.160.60">
    <property type="entry name" value="Classic Zinc Finger"/>
    <property type="match status" value="2"/>
</dbReference>
<evidence type="ECO:0000259" key="7">
    <source>
        <dbReference type="PROSITE" id="PS50157"/>
    </source>
</evidence>
<dbReference type="InterPro" id="IPR013087">
    <property type="entry name" value="Znf_C2H2_type"/>
</dbReference>
<feature type="region of interest" description="Disordered" evidence="6">
    <location>
        <begin position="419"/>
        <end position="488"/>
    </location>
</feature>
<dbReference type="InterPro" id="IPR036236">
    <property type="entry name" value="Znf_C2H2_sf"/>
</dbReference>
<dbReference type="Proteomes" id="UP001222325">
    <property type="component" value="Unassembled WGS sequence"/>
</dbReference>
<evidence type="ECO:0000256" key="4">
    <source>
        <dbReference type="ARBA" id="ARBA00022833"/>
    </source>
</evidence>
<feature type="region of interest" description="Disordered" evidence="6">
    <location>
        <begin position="146"/>
        <end position="173"/>
    </location>
</feature>
<dbReference type="Pfam" id="PF00096">
    <property type="entry name" value="zf-C2H2"/>
    <property type="match status" value="2"/>
</dbReference>
<reference evidence="8" key="1">
    <citation type="submission" date="2023-03" db="EMBL/GenBank/DDBJ databases">
        <title>Massive genome expansion in bonnet fungi (Mycena s.s.) driven by repeated elements and novel gene families across ecological guilds.</title>
        <authorList>
            <consortium name="Lawrence Berkeley National Laboratory"/>
            <person name="Harder C.B."/>
            <person name="Miyauchi S."/>
            <person name="Viragh M."/>
            <person name="Kuo A."/>
            <person name="Thoen E."/>
            <person name="Andreopoulos B."/>
            <person name="Lu D."/>
            <person name="Skrede I."/>
            <person name="Drula E."/>
            <person name="Henrissat B."/>
            <person name="Morin E."/>
            <person name="Kohler A."/>
            <person name="Barry K."/>
            <person name="LaButti K."/>
            <person name="Morin E."/>
            <person name="Salamov A."/>
            <person name="Lipzen A."/>
            <person name="Mereny Z."/>
            <person name="Hegedus B."/>
            <person name="Baldrian P."/>
            <person name="Stursova M."/>
            <person name="Weitz H."/>
            <person name="Taylor A."/>
            <person name="Grigoriev I.V."/>
            <person name="Nagy L.G."/>
            <person name="Martin F."/>
            <person name="Kauserud H."/>
        </authorList>
    </citation>
    <scope>NUCLEOTIDE SEQUENCE</scope>
    <source>
        <strain evidence="8">CBHHK173m</strain>
    </source>
</reference>
<dbReference type="GO" id="GO:0008270">
    <property type="term" value="F:zinc ion binding"/>
    <property type="evidence" value="ECO:0007669"/>
    <property type="project" value="UniProtKB-KW"/>
</dbReference>
<evidence type="ECO:0000256" key="5">
    <source>
        <dbReference type="PROSITE-ProRule" id="PRU00042"/>
    </source>
</evidence>
<dbReference type="EMBL" id="JARJCN010000026">
    <property type="protein sequence ID" value="KAJ7088362.1"/>
    <property type="molecule type" value="Genomic_DNA"/>
</dbReference>
<dbReference type="PANTHER" id="PTHR46451">
    <property type="entry name" value="RAS-RESPONSIVE ELEMENT-BINDING PROTEIN 1"/>
    <property type="match status" value="1"/>
</dbReference>
<feature type="region of interest" description="Disordered" evidence="6">
    <location>
        <begin position="354"/>
        <end position="387"/>
    </location>
</feature>
<proteinExistence type="predicted"/>
<dbReference type="GO" id="GO:0000978">
    <property type="term" value="F:RNA polymerase II cis-regulatory region sequence-specific DNA binding"/>
    <property type="evidence" value="ECO:0007669"/>
    <property type="project" value="TreeGrafter"/>
</dbReference>
<keyword evidence="3 5" id="KW-0863">Zinc-finger</keyword>
<dbReference type="FunFam" id="3.30.160.60:FF:000100">
    <property type="entry name" value="Zinc finger 45-like"/>
    <property type="match status" value="2"/>
</dbReference>
<keyword evidence="9" id="KW-1185">Reference proteome</keyword>
<organism evidence="8 9">
    <name type="scientific">Mycena belliarum</name>
    <dbReference type="NCBI Taxonomy" id="1033014"/>
    <lineage>
        <taxon>Eukaryota</taxon>
        <taxon>Fungi</taxon>
        <taxon>Dikarya</taxon>
        <taxon>Basidiomycota</taxon>
        <taxon>Agaricomycotina</taxon>
        <taxon>Agaricomycetes</taxon>
        <taxon>Agaricomycetidae</taxon>
        <taxon>Agaricales</taxon>
        <taxon>Marasmiineae</taxon>
        <taxon>Mycenaceae</taxon>
        <taxon>Mycena</taxon>
    </lineage>
</organism>
<name>A0AAD6U7H0_9AGAR</name>
<comment type="caution">
    <text evidence="8">The sequence shown here is derived from an EMBL/GenBank/DDBJ whole genome shotgun (WGS) entry which is preliminary data.</text>
</comment>
<dbReference type="PROSITE" id="PS00028">
    <property type="entry name" value="ZINC_FINGER_C2H2_1"/>
    <property type="match status" value="1"/>
</dbReference>
<dbReference type="InterPro" id="IPR052795">
    <property type="entry name" value="RREB1"/>
</dbReference>